<comment type="catalytic activity">
    <reaction evidence="7">
        <text>L-threonyl-[protein] + ATP = O-phospho-L-threonyl-[protein] + ADP + H(+)</text>
        <dbReference type="Rhea" id="RHEA:46608"/>
        <dbReference type="Rhea" id="RHEA-COMP:11060"/>
        <dbReference type="Rhea" id="RHEA-COMP:11605"/>
        <dbReference type="ChEBI" id="CHEBI:15378"/>
        <dbReference type="ChEBI" id="CHEBI:30013"/>
        <dbReference type="ChEBI" id="CHEBI:30616"/>
        <dbReference type="ChEBI" id="CHEBI:61977"/>
        <dbReference type="ChEBI" id="CHEBI:456216"/>
        <dbReference type="EC" id="2.7.11.1"/>
    </reaction>
</comment>
<organism evidence="10 11">
    <name type="scientific">Aspergillus cristatus</name>
    <name type="common">Chinese Fuzhuan brick tea-fermentation fungus</name>
    <name type="synonym">Eurotium cristatum</name>
    <dbReference type="NCBI Taxonomy" id="573508"/>
    <lineage>
        <taxon>Eukaryota</taxon>
        <taxon>Fungi</taxon>
        <taxon>Dikarya</taxon>
        <taxon>Ascomycota</taxon>
        <taxon>Pezizomycotina</taxon>
        <taxon>Eurotiomycetes</taxon>
        <taxon>Eurotiomycetidae</taxon>
        <taxon>Eurotiales</taxon>
        <taxon>Aspergillaceae</taxon>
        <taxon>Aspergillus</taxon>
        <taxon>Aspergillus subgen. Aspergillus</taxon>
    </lineage>
</organism>
<comment type="caution">
    <text evidence="10">The sequence shown here is derived from an EMBL/GenBank/DDBJ whole genome shotgun (WGS) entry which is preliminary data.</text>
</comment>
<dbReference type="SUPFAM" id="SSF56112">
    <property type="entry name" value="Protein kinase-like (PK-like)"/>
    <property type="match status" value="1"/>
</dbReference>
<evidence type="ECO:0000256" key="4">
    <source>
        <dbReference type="ARBA" id="ARBA00022741"/>
    </source>
</evidence>
<evidence type="ECO:0000256" key="7">
    <source>
        <dbReference type="ARBA" id="ARBA00047899"/>
    </source>
</evidence>
<feature type="domain" description="Protein kinase" evidence="9">
    <location>
        <begin position="1"/>
        <end position="247"/>
    </location>
</feature>
<dbReference type="EMBL" id="JXNT01000002">
    <property type="protein sequence ID" value="ODM21394.1"/>
    <property type="molecule type" value="Genomic_DNA"/>
</dbReference>
<dbReference type="OrthoDB" id="5979581at2759"/>
<keyword evidence="2" id="KW-0723">Serine/threonine-protein kinase</keyword>
<evidence type="ECO:0000256" key="5">
    <source>
        <dbReference type="ARBA" id="ARBA00022777"/>
    </source>
</evidence>
<evidence type="ECO:0000259" key="9">
    <source>
        <dbReference type="PROSITE" id="PS50011"/>
    </source>
</evidence>
<gene>
    <name evidence="10" type="ORF">SI65_02237</name>
</gene>
<dbReference type="STRING" id="573508.A0A1E3BKB6"/>
<dbReference type="AlphaFoldDB" id="A0A1E3BKB6"/>
<comment type="catalytic activity">
    <reaction evidence="8">
        <text>L-seryl-[protein] + ATP = O-phospho-L-seryl-[protein] + ADP + H(+)</text>
        <dbReference type="Rhea" id="RHEA:17989"/>
        <dbReference type="Rhea" id="RHEA-COMP:9863"/>
        <dbReference type="Rhea" id="RHEA-COMP:11604"/>
        <dbReference type="ChEBI" id="CHEBI:15378"/>
        <dbReference type="ChEBI" id="CHEBI:29999"/>
        <dbReference type="ChEBI" id="CHEBI:30616"/>
        <dbReference type="ChEBI" id="CHEBI:83421"/>
        <dbReference type="ChEBI" id="CHEBI:456216"/>
        <dbReference type="EC" id="2.7.11.1"/>
    </reaction>
</comment>
<dbReference type="InterPro" id="IPR011009">
    <property type="entry name" value="Kinase-like_dom_sf"/>
</dbReference>
<dbReference type="GO" id="GO:0004674">
    <property type="term" value="F:protein serine/threonine kinase activity"/>
    <property type="evidence" value="ECO:0007669"/>
    <property type="project" value="UniProtKB-KW"/>
</dbReference>
<proteinExistence type="predicted"/>
<name>A0A1E3BKB6_ASPCR</name>
<evidence type="ECO:0000256" key="3">
    <source>
        <dbReference type="ARBA" id="ARBA00022679"/>
    </source>
</evidence>
<dbReference type="InterPro" id="IPR051334">
    <property type="entry name" value="SRPK"/>
</dbReference>
<evidence type="ECO:0000256" key="2">
    <source>
        <dbReference type="ARBA" id="ARBA00022527"/>
    </source>
</evidence>
<dbReference type="Pfam" id="PF00069">
    <property type="entry name" value="Pkinase"/>
    <property type="match status" value="1"/>
</dbReference>
<keyword evidence="6" id="KW-0067">ATP-binding</keyword>
<evidence type="ECO:0000313" key="11">
    <source>
        <dbReference type="Proteomes" id="UP000094569"/>
    </source>
</evidence>
<keyword evidence="4" id="KW-0547">Nucleotide-binding</keyword>
<evidence type="ECO:0000256" key="1">
    <source>
        <dbReference type="ARBA" id="ARBA00012513"/>
    </source>
</evidence>
<dbReference type="Proteomes" id="UP000094569">
    <property type="component" value="Unassembled WGS sequence"/>
</dbReference>
<dbReference type="GO" id="GO:0050684">
    <property type="term" value="P:regulation of mRNA processing"/>
    <property type="evidence" value="ECO:0007669"/>
    <property type="project" value="TreeGrafter"/>
</dbReference>
<accession>A0A1E3BKB6</accession>
<sequence length="253" mass="28832">MARSTPFIWEKALKVLSAECYGAENDIFELEIPKRLHDSNPAHPGYRYTPRLLDSFEHIGPNGRHVCLVLEPMGESFTAFGTWFPNCQVPNRLMKRFAEELLLALDYAHEYHIIHTDSMTLNITLCDWGSASWTDNHLTPLIQPVLLRAPEVILGAPWGPSTDIWNLGAILLEILDAGDRTLVAKFFDEDGKIRDPLPGRPKAFLEDWIESLSGSDKEEFVLFLKSTMRINPDERKTAKQLLDEVWLEDTSID</sequence>
<dbReference type="VEuPathDB" id="FungiDB:SI65_02237"/>
<keyword evidence="11" id="KW-1185">Reference proteome</keyword>
<evidence type="ECO:0000256" key="8">
    <source>
        <dbReference type="ARBA" id="ARBA00048679"/>
    </source>
</evidence>
<protein>
    <recommendedName>
        <fullName evidence="1">non-specific serine/threonine protein kinase</fullName>
        <ecNumber evidence="1">2.7.11.1</ecNumber>
    </recommendedName>
</protein>
<keyword evidence="5" id="KW-0418">Kinase</keyword>
<keyword evidence="3" id="KW-0808">Transferase</keyword>
<evidence type="ECO:0000256" key="6">
    <source>
        <dbReference type="ARBA" id="ARBA00022840"/>
    </source>
</evidence>
<dbReference type="PROSITE" id="PS50011">
    <property type="entry name" value="PROTEIN_KINASE_DOM"/>
    <property type="match status" value="1"/>
</dbReference>
<dbReference type="PANTHER" id="PTHR47634:SF9">
    <property type="entry name" value="PROTEIN KINASE DOMAIN-CONTAINING PROTEIN-RELATED"/>
    <property type="match status" value="1"/>
</dbReference>
<dbReference type="SMART" id="SM00220">
    <property type="entry name" value="S_TKc"/>
    <property type="match status" value="1"/>
</dbReference>
<dbReference type="EC" id="2.7.11.1" evidence="1"/>
<dbReference type="Gene3D" id="1.10.510.10">
    <property type="entry name" value="Transferase(Phosphotransferase) domain 1"/>
    <property type="match status" value="3"/>
</dbReference>
<dbReference type="PANTHER" id="PTHR47634">
    <property type="entry name" value="PROTEIN KINASE DOMAIN-CONTAINING PROTEIN-RELATED"/>
    <property type="match status" value="1"/>
</dbReference>
<dbReference type="GO" id="GO:0000245">
    <property type="term" value="P:spliceosomal complex assembly"/>
    <property type="evidence" value="ECO:0007669"/>
    <property type="project" value="TreeGrafter"/>
</dbReference>
<dbReference type="Gene3D" id="3.30.200.20">
    <property type="entry name" value="Phosphorylase Kinase, domain 1"/>
    <property type="match status" value="1"/>
</dbReference>
<dbReference type="InterPro" id="IPR000719">
    <property type="entry name" value="Prot_kinase_dom"/>
</dbReference>
<evidence type="ECO:0000313" key="10">
    <source>
        <dbReference type="EMBL" id="ODM21394.1"/>
    </source>
</evidence>
<reference evidence="10 11" key="1">
    <citation type="journal article" date="2016" name="BMC Genomics">
        <title>Comparative genomic and transcriptomic analyses of the Fuzhuan brick tea-fermentation fungus Aspergillus cristatus.</title>
        <authorList>
            <person name="Ge Y."/>
            <person name="Wang Y."/>
            <person name="Liu Y."/>
            <person name="Tan Y."/>
            <person name="Ren X."/>
            <person name="Zhang X."/>
            <person name="Hyde K.D."/>
            <person name="Liu Y."/>
            <person name="Liu Z."/>
        </authorList>
    </citation>
    <scope>NUCLEOTIDE SEQUENCE [LARGE SCALE GENOMIC DNA]</scope>
    <source>
        <strain evidence="10 11">GZAAS20.1005</strain>
    </source>
</reference>
<dbReference type="GO" id="GO:0005524">
    <property type="term" value="F:ATP binding"/>
    <property type="evidence" value="ECO:0007669"/>
    <property type="project" value="UniProtKB-KW"/>
</dbReference>